<feature type="compositionally biased region" description="Basic and acidic residues" evidence="1">
    <location>
        <begin position="17"/>
        <end position="30"/>
    </location>
</feature>
<feature type="region of interest" description="Disordered" evidence="1">
    <location>
        <begin position="1"/>
        <end position="47"/>
    </location>
</feature>
<dbReference type="EMBL" id="VSSQ01001771">
    <property type="protein sequence ID" value="MPM11014.1"/>
    <property type="molecule type" value="Genomic_DNA"/>
</dbReference>
<feature type="region of interest" description="Disordered" evidence="1">
    <location>
        <begin position="199"/>
        <end position="221"/>
    </location>
</feature>
<accession>A0A644XA76</accession>
<sequence>MHRDRLVQVVGDDAVGDEVRGLGAGHREADPQDDAGQPDTADRRPEDRGVRIVGGALRGQLEHPAVGDEQLHPQHVVAERPGTVVVLAVHVVADRPAHRHLAGAGQHRDPQAVRQRGPHQRVEADAGVEVDRGAVRIDRVDRRQAGHVDDQAARILGHVTVRTAQAAGQHTAPAVGAAVSSGADRLDHRLGVVRVHHVSAGRGGASPSGQELGGGRGAGGD</sequence>
<proteinExistence type="predicted"/>
<protein>
    <submittedName>
        <fullName evidence="2">Uncharacterized protein</fullName>
    </submittedName>
</protein>
<dbReference type="AlphaFoldDB" id="A0A644XA76"/>
<comment type="caution">
    <text evidence="2">The sequence shown here is derived from an EMBL/GenBank/DDBJ whole genome shotgun (WGS) entry which is preliminary data.</text>
</comment>
<reference evidence="2" key="1">
    <citation type="submission" date="2019-08" db="EMBL/GenBank/DDBJ databases">
        <authorList>
            <person name="Kucharzyk K."/>
            <person name="Murdoch R.W."/>
            <person name="Higgins S."/>
            <person name="Loffler F."/>
        </authorList>
    </citation>
    <scope>NUCLEOTIDE SEQUENCE</scope>
</reference>
<gene>
    <name evidence="2" type="ORF">SDC9_57352</name>
</gene>
<evidence type="ECO:0000313" key="2">
    <source>
        <dbReference type="EMBL" id="MPM11014.1"/>
    </source>
</evidence>
<feature type="region of interest" description="Disordered" evidence="1">
    <location>
        <begin position="100"/>
        <end position="123"/>
    </location>
</feature>
<organism evidence="2">
    <name type="scientific">bioreactor metagenome</name>
    <dbReference type="NCBI Taxonomy" id="1076179"/>
    <lineage>
        <taxon>unclassified sequences</taxon>
        <taxon>metagenomes</taxon>
        <taxon>ecological metagenomes</taxon>
    </lineage>
</organism>
<feature type="compositionally biased region" description="Gly residues" evidence="1">
    <location>
        <begin position="201"/>
        <end position="221"/>
    </location>
</feature>
<evidence type="ECO:0000256" key="1">
    <source>
        <dbReference type="SAM" id="MobiDB-lite"/>
    </source>
</evidence>
<name>A0A644XA76_9ZZZZ</name>